<evidence type="ECO:0000313" key="1">
    <source>
        <dbReference type="EMBL" id="KAE8135148.1"/>
    </source>
</evidence>
<dbReference type="Proteomes" id="UP000325672">
    <property type="component" value="Unassembled WGS sequence"/>
</dbReference>
<dbReference type="RefSeq" id="XP_031911211.1">
    <property type="nucleotide sequence ID" value="XM_032051469.1"/>
</dbReference>
<sequence length="167" mass="19065">MLRPYRIPRGQVRVHAMVYLLNQCFLSRMTICSPGEVDHGEIRTLRVEVCLQTDMQLEANDKCQRYRLQECQPRYADRFDARTGLGGDAGDVATRGGCLRIHWAVKFHSGIQSVLLCNMALSTGGLMLKFSELGSVNHLPNVAIMGLRLPPEFCRWHRSRRLKHDDL</sequence>
<reference evidence="1 2" key="1">
    <citation type="submission" date="2019-04" db="EMBL/GenBank/DDBJ databases">
        <title>Friends and foes A comparative genomics study of 23 Aspergillus species from section Flavi.</title>
        <authorList>
            <consortium name="DOE Joint Genome Institute"/>
            <person name="Kjaerbolling I."/>
            <person name="Vesth T."/>
            <person name="Frisvad J.C."/>
            <person name="Nybo J.L."/>
            <person name="Theobald S."/>
            <person name="Kildgaard S."/>
            <person name="Isbrandt T."/>
            <person name="Kuo A."/>
            <person name="Sato A."/>
            <person name="Lyhne E.K."/>
            <person name="Kogle M.E."/>
            <person name="Wiebenga A."/>
            <person name="Kun R.S."/>
            <person name="Lubbers R.J."/>
            <person name="Makela M.R."/>
            <person name="Barry K."/>
            <person name="Chovatia M."/>
            <person name="Clum A."/>
            <person name="Daum C."/>
            <person name="Haridas S."/>
            <person name="He G."/>
            <person name="LaButti K."/>
            <person name="Lipzen A."/>
            <person name="Mondo S."/>
            <person name="Riley R."/>
            <person name="Salamov A."/>
            <person name="Simmons B.A."/>
            <person name="Magnuson J.K."/>
            <person name="Henrissat B."/>
            <person name="Mortensen U.H."/>
            <person name="Larsen T.O."/>
            <person name="Devries R.P."/>
            <person name="Grigoriev I.V."/>
            <person name="Machida M."/>
            <person name="Baker S.E."/>
            <person name="Andersen M.R."/>
        </authorList>
    </citation>
    <scope>NUCLEOTIDE SEQUENCE [LARGE SCALE GENOMIC DNA]</scope>
    <source>
        <strain evidence="1 2">CBS 117625</strain>
    </source>
</reference>
<proteinExistence type="predicted"/>
<gene>
    <name evidence="1" type="ORF">BDV38DRAFT_142925</name>
</gene>
<dbReference type="OrthoDB" id="10431725at2759"/>
<dbReference type="GeneID" id="43635679"/>
<accession>A0A5N6SKC5</accession>
<evidence type="ECO:0000313" key="2">
    <source>
        <dbReference type="Proteomes" id="UP000325672"/>
    </source>
</evidence>
<dbReference type="EMBL" id="ML743596">
    <property type="protein sequence ID" value="KAE8135148.1"/>
    <property type="molecule type" value="Genomic_DNA"/>
</dbReference>
<organism evidence="1 2">
    <name type="scientific">Aspergillus pseudotamarii</name>
    <dbReference type="NCBI Taxonomy" id="132259"/>
    <lineage>
        <taxon>Eukaryota</taxon>
        <taxon>Fungi</taxon>
        <taxon>Dikarya</taxon>
        <taxon>Ascomycota</taxon>
        <taxon>Pezizomycotina</taxon>
        <taxon>Eurotiomycetes</taxon>
        <taxon>Eurotiomycetidae</taxon>
        <taxon>Eurotiales</taxon>
        <taxon>Aspergillaceae</taxon>
        <taxon>Aspergillus</taxon>
        <taxon>Aspergillus subgen. Circumdati</taxon>
    </lineage>
</organism>
<keyword evidence="2" id="KW-1185">Reference proteome</keyword>
<dbReference type="AlphaFoldDB" id="A0A5N6SKC5"/>
<name>A0A5N6SKC5_ASPPS</name>
<protein>
    <submittedName>
        <fullName evidence="1">Uncharacterized protein</fullName>
    </submittedName>
</protein>